<keyword evidence="1" id="KW-1133">Transmembrane helix</keyword>
<gene>
    <name evidence="2" type="ORF">J8273_5721</name>
</gene>
<protein>
    <submittedName>
        <fullName evidence="2">Uncharacterized protein</fullName>
    </submittedName>
</protein>
<feature type="transmembrane region" description="Helical" evidence="1">
    <location>
        <begin position="234"/>
        <end position="254"/>
    </location>
</feature>
<comment type="caution">
    <text evidence="2">The sequence shown here is derived from an EMBL/GenBank/DDBJ whole genome shotgun (WGS) entry which is preliminary data.</text>
</comment>
<dbReference type="EMBL" id="JAHDYR010000030">
    <property type="protein sequence ID" value="KAG9392909.1"/>
    <property type="molecule type" value="Genomic_DNA"/>
</dbReference>
<feature type="transmembrane region" description="Helical" evidence="1">
    <location>
        <begin position="377"/>
        <end position="397"/>
    </location>
</feature>
<feature type="transmembrane region" description="Helical" evidence="1">
    <location>
        <begin position="209"/>
        <end position="228"/>
    </location>
</feature>
<keyword evidence="3" id="KW-1185">Reference proteome</keyword>
<evidence type="ECO:0000313" key="3">
    <source>
        <dbReference type="Proteomes" id="UP000717585"/>
    </source>
</evidence>
<name>A0A8J6B4M9_9EUKA</name>
<feature type="transmembrane region" description="Helical" evidence="1">
    <location>
        <begin position="403"/>
        <end position="432"/>
    </location>
</feature>
<reference evidence="2" key="1">
    <citation type="submission" date="2021-05" db="EMBL/GenBank/DDBJ databases">
        <title>A free-living protist that lacks canonical eukaryotic 1 DNA replication and segregation systems.</title>
        <authorList>
            <person name="Salas-Leiva D.E."/>
            <person name="Tromer E.C."/>
            <person name="Curtis B.A."/>
            <person name="Jerlstrom-Hultqvist J."/>
            <person name="Kolisko M."/>
            <person name="Yi Z."/>
            <person name="Salas-Leiva J.S."/>
            <person name="Gallot-Lavallee L."/>
            <person name="Kops G.J.P.L."/>
            <person name="Archibald J.M."/>
            <person name="Simpson A.G.B."/>
            <person name="Roger A.J."/>
        </authorList>
    </citation>
    <scope>NUCLEOTIDE SEQUENCE</scope>
    <source>
        <strain evidence="2">BICM</strain>
    </source>
</reference>
<feature type="transmembrane region" description="Helical" evidence="1">
    <location>
        <begin position="15"/>
        <end position="36"/>
    </location>
</feature>
<accession>A0A8J6B4M9</accession>
<evidence type="ECO:0000313" key="2">
    <source>
        <dbReference type="EMBL" id="KAG9392909.1"/>
    </source>
</evidence>
<feature type="transmembrane region" description="Helical" evidence="1">
    <location>
        <begin position="57"/>
        <end position="76"/>
    </location>
</feature>
<feature type="transmembrane region" description="Helical" evidence="1">
    <location>
        <begin position="105"/>
        <end position="131"/>
    </location>
</feature>
<dbReference type="AlphaFoldDB" id="A0A8J6B4M9"/>
<keyword evidence="1" id="KW-0812">Transmembrane</keyword>
<keyword evidence="1" id="KW-0472">Membrane</keyword>
<sequence length="455" mass="50869">MFDVFSVLEDHTPEFILVFLVLIIFAAVFEAGNEFMHRVLERSKHRFFALMLEKLQGELMTVGVFSFGVFLLNLVLEHQSEYLDAHGIPPEQVHALQEIFESVHIFIFAFTVIYLFTLLILYLVLLGRLWLLFACWRPYMNELSPVSLDIGKIAATPHWKRRVLFLDCAVKTGLVRLHLTRVRPDLAFRSMSEMLTSSTQILIMHSADLSMSFWTSALTAIITIGSLLNNSSSFLVISGVLTLTTVLPKLFLFIPEFRQSFTADSFFMTERVRRKKKAVFEPAAIPLNSDFNPIFNAIHLGSDGAEGIPIKVTDTAPEDKWPIEQESIPYALEDEARAVCLVRAGRVEGGRLVVTRPGGPRVLKGVVHWWSSRKVRAVLTSHTAVCTLAVSILTTVVDPKAMAFLVIVSGASLVLTMTMVVTIPSTAVVYAVGSSSTFRELVVALKKEQREAEHA</sequence>
<proteinExistence type="predicted"/>
<dbReference type="Proteomes" id="UP000717585">
    <property type="component" value="Unassembled WGS sequence"/>
</dbReference>
<organism evidence="2 3">
    <name type="scientific">Carpediemonas membranifera</name>
    <dbReference type="NCBI Taxonomy" id="201153"/>
    <lineage>
        <taxon>Eukaryota</taxon>
        <taxon>Metamonada</taxon>
        <taxon>Carpediemonas-like organisms</taxon>
        <taxon>Carpediemonas</taxon>
    </lineage>
</organism>
<evidence type="ECO:0000256" key="1">
    <source>
        <dbReference type="SAM" id="Phobius"/>
    </source>
</evidence>